<dbReference type="Gene3D" id="3.90.226.10">
    <property type="entry name" value="2-enoyl-CoA Hydratase, Chain A, domain 1"/>
    <property type="match status" value="1"/>
</dbReference>
<dbReference type="OrthoDB" id="9795613at2"/>
<dbReference type="PANTHER" id="PTHR11941:SF133">
    <property type="entry name" value="1,2-EPOXYPHENYLACETYL-COA ISOMERASE"/>
    <property type="match status" value="1"/>
</dbReference>
<sequence length="274" mass="29575">MTTRVLDTGTDKLLGSVTDGVATLTLNNPTKRNALGDEMTPALRRMLLETETDPDVRVLVLTGAEGAFCAGGDIGGMGDTLAGGKTPNTDDMISRLREAQNTASLRLYEYSKPTIAALPGAAAGAGMSIALACDLRITGESGFLYPAFGAIGLSGDFGGSWLLSHYIGPARAKEVYFTNHRILPDDGLALGLFNRVVADEELENETQALAQQIADFAPMALRYMKENHNRARSTDLRTAMNMEADRMIRTLLSEDHKEGARAFMEKRKPDFKGQ</sequence>
<evidence type="ECO:0000256" key="1">
    <source>
        <dbReference type="ARBA" id="ARBA00005254"/>
    </source>
</evidence>
<dbReference type="InterPro" id="IPR029045">
    <property type="entry name" value="ClpP/crotonase-like_dom_sf"/>
</dbReference>
<gene>
    <name evidence="3" type="primary">paaG_3</name>
    <name evidence="3" type="ORF">TRL7639_02095</name>
</gene>
<dbReference type="PANTHER" id="PTHR11941">
    <property type="entry name" value="ENOYL-COA HYDRATASE-RELATED"/>
    <property type="match status" value="1"/>
</dbReference>
<dbReference type="FunFam" id="1.10.12.10:FF:000001">
    <property type="entry name" value="Probable enoyl-CoA hydratase, mitochondrial"/>
    <property type="match status" value="1"/>
</dbReference>
<dbReference type="Pfam" id="PF00378">
    <property type="entry name" value="ECH_1"/>
    <property type="match status" value="1"/>
</dbReference>
<dbReference type="AlphaFoldDB" id="A0A1Y5SH64"/>
<evidence type="ECO:0000313" key="3">
    <source>
        <dbReference type="EMBL" id="SLN40612.1"/>
    </source>
</evidence>
<dbReference type="GO" id="GO:0016853">
    <property type="term" value="F:isomerase activity"/>
    <property type="evidence" value="ECO:0007669"/>
    <property type="project" value="UniProtKB-KW"/>
</dbReference>
<dbReference type="InterPro" id="IPR001753">
    <property type="entry name" value="Enoyl-CoA_hydra/iso"/>
</dbReference>
<protein>
    <submittedName>
        <fullName evidence="3">1,2-epoxyphenylacetyl-CoA isomerase</fullName>
        <ecNumber evidence="3">5.3.3.18</ecNumber>
    </submittedName>
</protein>
<reference evidence="3 4" key="1">
    <citation type="submission" date="2017-03" db="EMBL/GenBank/DDBJ databases">
        <authorList>
            <person name="Afonso C.L."/>
            <person name="Miller P.J."/>
            <person name="Scott M.A."/>
            <person name="Spackman E."/>
            <person name="Goraichik I."/>
            <person name="Dimitrov K.M."/>
            <person name="Suarez D.L."/>
            <person name="Swayne D.E."/>
        </authorList>
    </citation>
    <scope>NUCLEOTIDE SEQUENCE [LARGE SCALE GENOMIC DNA]</scope>
    <source>
        <strain evidence="3 4">CECT 7639</strain>
    </source>
</reference>
<dbReference type="CDD" id="cd06558">
    <property type="entry name" value="crotonase-like"/>
    <property type="match status" value="1"/>
</dbReference>
<dbReference type="Gene3D" id="1.10.12.10">
    <property type="entry name" value="Lyase 2-enoyl-coa Hydratase, Chain A, domain 2"/>
    <property type="match status" value="1"/>
</dbReference>
<proteinExistence type="inferred from homology"/>
<dbReference type="Proteomes" id="UP000193077">
    <property type="component" value="Unassembled WGS sequence"/>
</dbReference>
<organism evidence="3 4">
    <name type="scientific">Falsiruegeria litorea R37</name>
    <dbReference type="NCBI Taxonomy" id="1200284"/>
    <lineage>
        <taxon>Bacteria</taxon>
        <taxon>Pseudomonadati</taxon>
        <taxon>Pseudomonadota</taxon>
        <taxon>Alphaproteobacteria</taxon>
        <taxon>Rhodobacterales</taxon>
        <taxon>Roseobacteraceae</taxon>
        <taxon>Falsiruegeria</taxon>
    </lineage>
</organism>
<evidence type="ECO:0000256" key="2">
    <source>
        <dbReference type="ARBA" id="ARBA00023239"/>
    </source>
</evidence>
<dbReference type="InterPro" id="IPR014748">
    <property type="entry name" value="Enoyl-CoA_hydra_C"/>
</dbReference>
<evidence type="ECO:0000313" key="4">
    <source>
        <dbReference type="Proteomes" id="UP000193077"/>
    </source>
</evidence>
<keyword evidence="4" id="KW-1185">Reference proteome</keyword>
<name>A0A1Y5SH64_9RHOB</name>
<dbReference type="GO" id="GO:0016836">
    <property type="term" value="F:hydro-lyase activity"/>
    <property type="evidence" value="ECO:0007669"/>
    <property type="project" value="UniProtKB-ARBA"/>
</dbReference>
<keyword evidence="3" id="KW-0413">Isomerase</keyword>
<dbReference type="GO" id="GO:0006635">
    <property type="term" value="P:fatty acid beta-oxidation"/>
    <property type="evidence" value="ECO:0007669"/>
    <property type="project" value="TreeGrafter"/>
</dbReference>
<dbReference type="SUPFAM" id="SSF52096">
    <property type="entry name" value="ClpP/crotonase"/>
    <property type="match status" value="1"/>
</dbReference>
<dbReference type="EC" id="5.3.3.18" evidence="3"/>
<dbReference type="EMBL" id="FWFO01000001">
    <property type="protein sequence ID" value="SLN40612.1"/>
    <property type="molecule type" value="Genomic_DNA"/>
</dbReference>
<dbReference type="RefSeq" id="WP_085795607.1">
    <property type="nucleotide sequence ID" value="NZ_FWFO01000001.1"/>
</dbReference>
<comment type="similarity">
    <text evidence="1">Belongs to the enoyl-CoA hydratase/isomerase family.</text>
</comment>
<keyword evidence="2" id="KW-0456">Lyase</keyword>
<accession>A0A1Y5SH64</accession>